<evidence type="ECO:0000313" key="2">
    <source>
        <dbReference type="Proteomes" id="UP001652620"/>
    </source>
</evidence>
<dbReference type="RefSeq" id="XP_011197828.2">
    <property type="nucleotide sequence ID" value="XM_011199526.4"/>
</dbReference>
<proteinExistence type="predicted"/>
<organism evidence="2 3">
    <name type="scientific">Bactrocera dorsalis</name>
    <name type="common">Oriental fruit fly</name>
    <name type="synonym">Dacus dorsalis</name>
    <dbReference type="NCBI Taxonomy" id="27457"/>
    <lineage>
        <taxon>Eukaryota</taxon>
        <taxon>Metazoa</taxon>
        <taxon>Ecdysozoa</taxon>
        <taxon>Arthropoda</taxon>
        <taxon>Hexapoda</taxon>
        <taxon>Insecta</taxon>
        <taxon>Pterygota</taxon>
        <taxon>Neoptera</taxon>
        <taxon>Endopterygota</taxon>
        <taxon>Diptera</taxon>
        <taxon>Brachycera</taxon>
        <taxon>Muscomorpha</taxon>
        <taxon>Tephritoidea</taxon>
        <taxon>Tephritidae</taxon>
        <taxon>Bactrocera</taxon>
        <taxon>Bactrocera</taxon>
    </lineage>
</organism>
<sequence length="166" mass="19030">MFATRRVLVNICAFVFALYIIICEGGQEEAWNCLEDRCCSTDFSKMVVTVDFLMYACGQKVDNEWTYSLFLDTGEEMDYIAYHPYQTLDETQYCAEICEKIMVCVKSNSFKVSDDMGGSAEWCFQGNVDVNNETLYSDENICFTFHEDVVDIPGNLVDFLSSSNIW</sequence>
<reference evidence="3" key="2">
    <citation type="submission" date="2025-08" db="UniProtKB">
        <authorList>
            <consortium name="RefSeq"/>
        </authorList>
    </citation>
    <scope>IDENTIFICATION</scope>
    <source>
        <tissue evidence="3">Adult</tissue>
    </source>
</reference>
<feature type="signal peptide" evidence="1">
    <location>
        <begin position="1"/>
        <end position="25"/>
    </location>
</feature>
<evidence type="ECO:0000256" key="1">
    <source>
        <dbReference type="SAM" id="SignalP"/>
    </source>
</evidence>
<protein>
    <submittedName>
        <fullName evidence="3">Uncharacterized protein LOC105222287</fullName>
    </submittedName>
</protein>
<dbReference type="KEGG" id="bdr:105222287"/>
<accession>A0A6I9V575</accession>
<dbReference type="GeneID" id="105222287"/>
<dbReference type="CDD" id="cd13120">
    <property type="entry name" value="BF2867_like_N"/>
    <property type="match status" value="1"/>
</dbReference>
<keyword evidence="2" id="KW-1185">Reference proteome</keyword>
<keyword evidence="1" id="KW-0732">Signal</keyword>
<evidence type="ECO:0000313" key="3">
    <source>
        <dbReference type="RefSeq" id="XP_011197828.2"/>
    </source>
</evidence>
<name>A0A6I9V575_BACDO</name>
<dbReference type="AlphaFoldDB" id="A0A6I9V575"/>
<feature type="chain" id="PRO_5047512540" evidence="1">
    <location>
        <begin position="26"/>
        <end position="166"/>
    </location>
</feature>
<dbReference type="InParanoid" id="A0A6I9V575"/>
<dbReference type="OrthoDB" id="7903889at2759"/>
<reference evidence="2" key="1">
    <citation type="submission" date="2025-05" db="UniProtKB">
        <authorList>
            <consortium name="RefSeq"/>
        </authorList>
    </citation>
    <scope>NUCLEOTIDE SEQUENCE [LARGE SCALE GENOMIC DNA]</scope>
</reference>
<gene>
    <name evidence="3" type="primary">LOC105222287</name>
</gene>
<dbReference type="Proteomes" id="UP001652620">
    <property type="component" value="Chromosome 1"/>
</dbReference>